<evidence type="ECO:0000256" key="2">
    <source>
        <dbReference type="SAM" id="MobiDB-lite"/>
    </source>
</evidence>
<evidence type="ECO:0000313" key="3">
    <source>
        <dbReference type="EMBL" id="KAJ3132153.1"/>
    </source>
</evidence>
<evidence type="ECO:0000313" key="4">
    <source>
        <dbReference type="Proteomes" id="UP001211907"/>
    </source>
</evidence>
<accession>A0AAD5XKK9</accession>
<dbReference type="EMBL" id="JADGJH010000262">
    <property type="protein sequence ID" value="KAJ3132153.1"/>
    <property type="molecule type" value="Genomic_DNA"/>
</dbReference>
<feature type="coiled-coil region" evidence="1">
    <location>
        <begin position="42"/>
        <end position="101"/>
    </location>
</feature>
<protein>
    <submittedName>
        <fullName evidence="3">Uncharacterized protein</fullName>
    </submittedName>
</protein>
<sequence>MQGDFTQLATSLQLSDTLNNYLNKPHNKEIGSSFSTMSIASKESLTEDLTSLSQEIAAFKRHGDPPFLDIQSFAERIWRANLAYETAIAKLNQEKRTLTKQIDVIWGTFDTLIKPLWRVDDALVPLYDALADLRIRLEEIHMAKLDAIAASSSTLLAAADFDLGATQLLDAQSRLHLLETEYVVDGKFVPAGWVSGDPVPSGQAVVANLLAKCYRLVRMINEADPVVDKQLLPIQFKLENCLSSLRAFKNALSLGTQVDPLQLTSLQLHVDATASLLHDGKFLAADGVSVPKGQAVVRGMLEEAYDLIHDSLVALEVRDAERKKSGNRGENDEVVEMAGRVAVALDTLNASSRSRNAPANYDGGNDDDTEDEEQKLASDSGRGLLNSPTAIHTIGETLSDGYKVIKNQTATAITGATLSLASLVRAGLSSVGKAFESIEQIDPTLEPMHNRLVKLRIALLALRTEKDKIAIARIRDGDGDVWVFEENEEDLKRKSYSIRTHLAVLEEIDMDRDENGRFLNDEGGAPVQGQAQLKAILEECFILAYELL</sequence>
<keyword evidence="1" id="KW-0175">Coiled coil</keyword>
<name>A0AAD5XKK9_9FUNG</name>
<keyword evidence="4" id="KW-1185">Reference proteome</keyword>
<dbReference type="AlphaFoldDB" id="A0AAD5XKK9"/>
<proteinExistence type="predicted"/>
<dbReference type="Pfam" id="PF10303">
    <property type="entry name" value="DUF2408"/>
    <property type="match status" value="1"/>
</dbReference>
<dbReference type="PANTHER" id="PTHR28086">
    <property type="entry name" value="UPF0662 PROTEIN YPL260W"/>
    <property type="match status" value="1"/>
</dbReference>
<gene>
    <name evidence="3" type="ORF">HK100_005621</name>
</gene>
<dbReference type="InterPro" id="IPR018810">
    <property type="entry name" value="UPF0662"/>
</dbReference>
<dbReference type="GO" id="GO:0005737">
    <property type="term" value="C:cytoplasm"/>
    <property type="evidence" value="ECO:0007669"/>
    <property type="project" value="TreeGrafter"/>
</dbReference>
<reference evidence="3" key="1">
    <citation type="submission" date="2020-05" db="EMBL/GenBank/DDBJ databases">
        <title>Phylogenomic resolution of chytrid fungi.</title>
        <authorList>
            <person name="Stajich J.E."/>
            <person name="Amses K."/>
            <person name="Simmons R."/>
            <person name="Seto K."/>
            <person name="Myers J."/>
            <person name="Bonds A."/>
            <person name="Quandt C.A."/>
            <person name="Barry K."/>
            <person name="Liu P."/>
            <person name="Grigoriev I."/>
            <person name="Longcore J.E."/>
            <person name="James T.Y."/>
        </authorList>
    </citation>
    <scope>NUCLEOTIDE SEQUENCE</scope>
    <source>
        <strain evidence="3">JEL0513</strain>
    </source>
</reference>
<dbReference type="PANTHER" id="PTHR28086:SF1">
    <property type="entry name" value="CU(2+) SUPPRESSING AND BLEOMYCIN SENSITIVE PROTEIN 1"/>
    <property type="match status" value="1"/>
</dbReference>
<feature type="compositionally biased region" description="Acidic residues" evidence="2">
    <location>
        <begin position="364"/>
        <end position="373"/>
    </location>
</feature>
<comment type="caution">
    <text evidence="3">The sequence shown here is derived from an EMBL/GenBank/DDBJ whole genome shotgun (WGS) entry which is preliminary data.</text>
</comment>
<feature type="region of interest" description="Disordered" evidence="2">
    <location>
        <begin position="353"/>
        <end position="383"/>
    </location>
</feature>
<dbReference type="Proteomes" id="UP001211907">
    <property type="component" value="Unassembled WGS sequence"/>
</dbReference>
<dbReference type="GO" id="GO:0005634">
    <property type="term" value="C:nucleus"/>
    <property type="evidence" value="ECO:0007669"/>
    <property type="project" value="TreeGrafter"/>
</dbReference>
<organism evidence="3 4">
    <name type="scientific">Physocladia obscura</name>
    <dbReference type="NCBI Taxonomy" id="109957"/>
    <lineage>
        <taxon>Eukaryota</taxon>
        <taxon>Fungi</taxon>
        <taxon>Fungi incertae sedis</taxon>
        <taxon>Chytridiomycota</taxon>
        <taxon>Chytridiomycota incertae sedis</taxon>
        <taxon>Chytridiomycetes</taxon>
        <taxon>Chytridiales</taxon>
        <taxon>Chytriomycetaceae</taxon>
        <taxon>Physocladia</taxon>
    </lineage>
</organism>
<evidence type="ECO:0000256" key="1">
    <source>
        <dbReference type="SAM" id="Coils"/>
    </source>
</evidence>